<dbReference type="Pfam" id="PF14223">
    <property type="entry name" value="Retrotran_gag_2"/>
    <property type="match status" value="1"/>
</dbReference>
<dbReference type="EMBL" id="BJWL01000004">
    <property type="protein sequence ID" value="GFY85321.1"/>
    <property type="molecule type" value="Genomic_DNA"/>
</dbReference>
<dbReference type="AlphaFoldDB" id="A0A7J0EFT7"/>
<reference evidence="1 2" key="1">
    <citation type="submission" date="2019-07" db="EMBL/GenBank/DDBJ databases">
        <title>De Novo Assembly of kiwifruit Actinidia rufa.</title>
        <authorList>
            <person name="Sugita-Konishi S."/>
            <person name="Sato K."/>
            <person name="Mori E."/>
            <person name="Abe Y."/>
            <person name="Kisaki G."/>
            <person name="Hamano K."/>
            <person name="Suezawa K."/>
            <person name="Otani M."/>
            <person name="Fukuda T."/>
            <person name="Manabe T."/>
            <person name="Gomi K."/>
            <person name="Tabuchi M."/>
            <person name="Akimitsu K."/>
            <person name="Kataoka I."/>
        </authorList>
    </citation>
    <scope>NUCLEOTIDE SEQUENCE [LARGE SCALE GENOMIC DNA]</scope>
    <source>
        <strain evidence="2">cv. Fuchu</strain>
    </source>
</reference>
<proteinExistence type="predicted"/>
<dbReference type="Proteomes" id="UP000585474">
    <property type="component" value="Unassembled WGS sequence"/>
</dbReference>
<keyword evidence="2" id="KW-1185">Reference proteome</keyword>
<evidence type="ECO:0000313" key="1">
    <source>
        <dbReference type="EMBL" id="GFY85321.1"/>
    </source>
</evidence>
<comment type="caution">
    <text evidence="1">The sequence shown here is derived from an EMBL/GenBank/DDBJ whole genome shotgun (WGS) entry which is preliminary data.</text>
</comment>
<protein>
    <submittedName>
        <fullName evidence="1">Uncharacterized protein</fullName>
    </submittedName>
</protein>
<organism evidence="1 2">
    <name type="scientific">Actinidia rufa</name>
    <dbReference type="NCBI Taxonomy" id="165716"/>
    <lineage>
        <taxon>Eukaryota</taxon>
        <taxon>Viridiplantae</taxon>
        <taxon>Streptophyta</taxon>
        <taxon>Embryophyta</taxon>
        <taxon>Tracheophyta</taxon>
        <taxon>Spermatophyta</taxon>
        <taxon>Magnoliopsida</taxon>
        <taxon>eudicotyledons</taxon>
        <taxon>Gunneridae</taxon>
        <taxon>Pentapetalae</taxon>
        <taxon>asterids</taxon>
        <taxon>Ericales</taxon>
        <taxon>Actinidiaceae</taxon>
        <taxon>Actinidia</taxon>
    </lineage>
</organism>
<gene>
    <name evidence="1" type="ORF">Acr_04g0000590</name>
</gene>
<dbReference type="OrthoDB" id="8042871at2759"/>
<evidence type="ECO:0000313" key="2">
    <source>
        <dbReference type="Proteomes" id="UP000585474"/>
    </source>
</evidence>
<name>A0A7J0EFT7_9ERIC</name>
<accession>A0A7J0EFT7</accession>
<sequence length="354" mass="39536">MDDGILLDFGVFQLRVGSRIPTSGITNWVGAQIITHKDDGKREGYVKALKSKSEKPANLRDDEWQEKRALANSTIQLYLGNKTLGEVINETDQVELWAKLKSSKLYGPLGRVQKVINELDVIDVKIEEEDKAILLLVSLPRSYEHLRTTLMYGQDTLKLDEGGQLRGRVDSSRRGVCSQGVIRGSAIIVTEGHAIIDCSKMNADKAKKKSEHAVVIEYFTTNEDDVLTVSSGLQGRPGYTASKKVVRNGTHNERTKAWVSGLEDVQILARKRATIGSSRGSSKQRDRDDCQGKAHAWEESLFHTKFAVISPIVHKGRRDGAMSICKVSLWGTPWRGCGHAREQVHDNHPTWVRR</sequence>